<feature type="domain" description="L,D-TPase catalytic" evidence="8">
    <location>
        <begin position="64"/>
        <end position="191"/>
    </location>
</feature>
<keyword evidence="5 7" id="KW-0573">Peptidoglycan synthesis</keyword>
<evidence type="ECO:0000256" key="4">
    <source>
        <dbReference type="ARBA" id="ARBA00022960"/>
    </source>
</evidence>
<proteinExistence type="inferred from homology"/>
<keyword evidence="6 7" id="KW-0961">Cell wall biogenesis/degradation</keyword>
<sequence length="423" mass="45320">MSAGFFRLSGHPPMSRGAALFGLGALSALSGCNTVGGNDRAMQALSSETVALLAEKGVSADAPMLIRAYKKESELEVWKMRGDGTYVLLKTFPICRWSGQLGPKRREGDRQSPEGFYSITPGQMNPNSAYYLSFNVGYPNAYDRAHGATGGAVMVHGVCSSAGCFSMTDKQIAEIYALARESFSGGQRAIQMQALPFHLNATNLAKFRMDPNMPFWKELKKGADHFEATHREVSVGVCDAHYVFGMKPANGQPLDAEGPCPALAAAEPEVESLVAQRERADEIQVAALVKQGERPVRLVYKDGGQNPVFANIAEHEVSRPDALTEPVEVALDAGKGDKARAAPSALTMKIAQQTQTRMESAAKPAVVSPVAAHAKMATAPVKLPSEKAVSAHPQAVKPMMKTISAKSEPTKKIARIEAHAETR</sequence>
<gene>
    <name evidence="9" type="ORF">SAMN06265338_11270</name>
</gene>
<feature type="active site" description="Nucleophile" evidence="7">
    <location>
        <position position="164"/>
    </location>
</feature>
<dbReference type="GO" id="GO:0009252">
    <property type="term" value="P:peptidoglycan biosynthetic process"/>
    <property type="evidence" value="ECO:0007669"/>
    <property type="project" value="UniProtKB-UniPathway"/>
</dbReference>
<dbReference type="RefSeq" id="WP_141098482.1">
    <property type="nucleotide sequence ID" value="NZ_FYDG01000012.1"/>
</dbReference>
<accession>A0A212S4H7</accession>
<dbReference type="OrthoDB" id="9809748at2"/>
<keyword evidence="3" id="KW-0808">Transferase</keyword>
<dbReference type="SUPFAM" id="SSF141523">
    <property type="entry name" value="L,D-transpeptidase catalytic domain-like"/>
    <property type="match status" value="1"/>
</dbReference>
<dbReference type="EMBL" id="FYDG01000012">
    <property type="protein sequence ID" value="SNB80100.1"/>
    <property type="molecule type" value="Genomic_DNA"/>
</dbReference>
<dbReference type="PROSITE" id="PS51257">
    <property type="entry name" value="PROKAR_LIPOPROTEIN"/>
    <property type="match status" value="1"/>
</dbReference>
<evidence type="ECO:0000256" key="2">
    <source>
        <dbReference type="ARBA" id="ARBA00005992"/>
    </source>
</evidence>
<keyword evidence="4 7" id="KW-0133">Cell shape</keyword>
<dbReference type="PANTHER" id="PTHR36699">
    <property type="entry name" value="LD-TRANSPEPTIDASE"/>
    <property type="match status" value="1"/>
</dbReference>
<dbReference type="GO" id="GO:0008360">
    <property type="term" value="P:regulation of cell shape"/>
    <property type="evidence" value="ECO:0007669"/>
    <property type="project" value="UniProtKB-UniRule"/>
</dbReference>
<dbReference type="Proteomes" id="UP000198418">
    <property type="component" value="Unassembled WGS sequence"/>
</dbReference>
<comment type="pathway">
    <text evidence="1 7">Cell wall biogenesis; peptidoglycan biosynthesis.</text>
</comment>
<organism evidence="9 10">
    <name type="scientific">Rhodoblastus acidophilus</name>
    <name type="common">Rhodopseudomonas acidophila</name>
    <dbReference type="NCBI Taxonomy" id="1074"/>
    <lineage>
        <taxon>Bacteria</taxon>
        <taxon>Pseudomonadati</taxon>
        <taxon>Pseudomonadota</taxon>
        <taxon>Alphaproteobacteria</taxon>
        <taxon>Hyphomicrobiales</taxon>
        <taxon>Rhodoblastaceae</taxon>
        <taxon>Rhodoblastus</taxon>
    </lineage>
</organism>
<dbReference type="InterPro" id="IPR005490">
    <property type="entry name" value="LD_TPept_cat_dom"/>
</dbReference>
<dbReference type="PANTHER" id="PTHR36699:SF1">
    <property type="entry name" value="L,D-TRANSPEPTIDASE YAFK-RELATED"/>
    <property type="match status" value="1"/>
</dbReference>
<dbReference type="CDD" id="cd16913">
    <property type="entry name" value="YkuD_like"/>
    <property type="match status" value="1"/>
</dbReference>
<evidence type="ECO:0000256" key="7">
    <source>
        <dbReference type="PROSITE-ProRule" id="PRU01373"/>
    </source>
</evidence>
<dbReference type="GO" id="GO:0071555">
    <property type="term" value="P:cell wall organization"/>
    <property type="evidence" value="ECO:0007669"/>
    <property type="project" value="UniProtKB-UniRule"/>
</dbReference>
<comment type="similarity">
    <text evidence="2">Belongs to the YkuD family.</text>
</comment>
<dbReference type="InterPro" id="IPR038063">
    <property type="entry name" value="Transpep_catalytic_dom"/>
</dbReference>
<evidence type="ECO:0000256" key="6">
    <source>
        <dbReference type="ARBA" id="ARBA00023316"/>
    </source>
</evidence>
<dbReference type="AlphaFoldDB" id="A0A212S4H7"/>
<dbReference type="GO" id="GO:0016740">
    <property type="term" value="F:transferase activity"/>
    <property type="evidence" value="ECO:0007669"/>
    <property type="project" value="UniProtKB-KW"/>
</dbReference>
<reference evidence="10" key="1">
    <citation type="submission" date="2017-06" db="EMBL/GenBank/DDBJ databases">
        <authorList>
            <person name="Varghese N."/>
            <person name="Submissions S."/>
        </authorList>
    </citation>
    <scope>NUCLEOTIDE SEQUENCE [LARGE SCALE GENOMIC DNA]</scope>
    <source>
        <strain evidence="10">DSM 137</strain>
    </source>
</reference>
<protein>
    <submittedName>
        <fullName evidence="9">Murein L,D-transpeptidase YafK</fullName>
    </submittedName>
</protein>
<keyword evidence="10" id="KW-1185">Reference proteome</keyword>
<evidence type="ECO:0000256" key="5">
    <source>
        <dbReference type="ARBA" id="ARBA00022984"/>
    </source>
</evidence>
<evidence type="ECO:0000259" key="8">
    <source>
        <dbReference type="PROSITE" id="PS52029"/>
    </source>
</evidence>
<evidence type="ECO:0000313" key="9">
    <source>
        <dbReference type="EMBL" id="SNB80100.1"/>
    </source>
</evidence>
<feature type="active site" description="Proton donor/acceptor" evidence="7">
    <location>
        <position position="156"/>
    </location>
</feature>
<evidence type="ECO:0000256" key="1">
    <source>
        <dbReference type="ARBA" id="ARBA00004752"/>
    </source>
</evidence>
<dbReference type="UniPathway" id="UPA00219"/>
<dbReference type="GO" id="GO:0004180">
    <property type="term" value="F:carboxypeptidase activity"/>
    <property type="evidence" value="ECO:0007669"/>
    <property type="project" value="UniProtKB-ARBA"/>
</dbReference>
<evidence type="ECO:0000256" key="3">
    <source>
        <dbReference type="ARBA" id="ARBA00022679"/>
    </source>
</evidence>
<dbReference type="Pfam" id="PF03734">
    <property type="entry name" value="YkuD"/>
    <property type="match status" value="1"/>
</dbReference>
<evidence type="ECO:0000313" key="10">
    <source>
        <dbReference type="Proteomes" id="UP000198418"/>
    </source>
</evidence>
<name>A0A212S4H7_RHOAC</name>
<dbReference type="PROSITE" id="PS52029">
    <property type="entry name" value="LD_TPASE"/>
    <property type="match status" value="1"/>
</dbReference>